<proteinExistence type="predicted"/>
<sequence length="183" mass="21652">MMPIFIFICIELLINFCTDHRLFYNRSLPQGLQSKIFKISILFNILNTIISTILMLNIKNFVLKLYKTKIKTESKLQEFVNKNNVSPDDLYDLNNLAKENSSLFFLKFSQTFPFFIQKIKKNYPSLTHNEIMVCAYLKLNYSTKEIAIYSNSSLRSIENKKYRIRKKIELESKEDLALFISNF</sequence>
<reference evidence="2" key="1">
    <citation type="submission" date="2023-06" db="EMBL/GenBank/DDBJ databases">
        <title>Two Chryseobacterium gambrini strains from China.</title>
        <authorList>
            <person name="Zeng J."/>
            <person name="Wu Y."/>
        </authorList>
    </citation>
    <scope>NUCLEOTIDE SEQUENCE</scope>
    <source>
        <strain evidence="2">SQ219</strain>
    </source>
</reference>
<dbReference type="EMBL" id="JAUHGV010000043">
    <property type="protein sequence ID" value="MDN4014980.1"/>
    <property type="molecule type" value="Genomic_DNA"/>
</dbReference>
<name>A0AAJ1R8I4_9FLAO</name>
<keyword evidence="1" id="KW-0472">Membrane</keyword>
<comment type="caution">
    <text evidence="2">The sequence shown here is derived from an EMBL/GenBank/DDBJ whole genome shotgun (WGS) entry which is preliminary data.</text>
</comment>
<dbReference type="AlphaFoldDB" id="A0AAJ1R8I4"/>
<evidence type="ECO:0008006" key="4">
    <source>
        <dbReference type="Google" id="ProtNLM"/>
    </source>
</evidence>
<feature type="transmembrane region" description="Helical" evidence="1">
    <location>
        <begin position="35"/>
        <end position="58"/>
    </location>
</feature>
<organism evidence="2 3">
    <name type="scientific">Chryseobacterium gambrini</name>
    <dbReference type="NCBI Taxonomy" id="373672"/>
    <lineage>
        <taxon>Bacteria</taxon>
        <taxon>Pseudomonadati</taxon>
        <taxon>Bacteroidota</taxon>
        <taxon>Flavobacteriia</taxon>
        <taxon>Flavobacteriales</taxon>
        <taxon>Weeksellaceae</taxon>
        <taxon>Chryseobacterium group</taxon>
        <taxon>Chryseobacterium</taxon>
    </lineage>
</organism>
<dbReference type="RefSeq" id="WP_290262426.1">
    <property type="nucleotide sequence ID" value="NZ_JAUHGW010000003.1"/>
</dbReference>
<keyword evidence="1" id="KW-0812">Transmembrane</keyword>
<dbReference type="Proteomes" id="UP001225933">
    <property type="component" value="Unassembled WGS sequence"/>
</dbReference>
<evidence type="ECO:0000313" key="2">
    <source>
        <dbReference type="EMBL" id="MDN4014980.1"/>
    </source>
</evidence>
<dbReference type="GO" id="GO:0003677">
    <property type="term" value="F:DNA binding"/>
    <property type="evidence" value="ECO:0007669"/>
    <property type="project" value="InterPro"/>
</dbReference>
<dbReference type="GO" id="GO:0006355">
    <property type="term" value="P:regulation of DNA-templated transcription"/>
    <property type="evidence" value="ECO:0007669"/>
    <property type="project" value="InterPro"/>
</dbReference>
<accession>A0AAJ1R8I4</accession>
<protein>
    <recommendedName>
        <fullName evidence="4">HTH luxR-type domain-containing protein</fullName>
    </recommendedName>
</protein>
<dbReference type="InterPro" id="IPR016032">
    <property type="entry name" value="Sig_transdc_resp-reg_C-effctor"/>
</dbReference>
<evidence type="ECO:0000313" key="3">
    <source>
        <dbReference type="Proteomes" id="UP001225933"/>
    </source>
</evidence>
<gene>
    <name evidence="2" type="ORF">QX233_21145</name>
</gene>
<dbReference type="Gene3D" id="1.10.10.10">
    <property type="entry name" value="Winged helix-like DNA-binding domain superfamily/Winged helix DNA-binding domain"/>
    <property type="match status" value="1"/>
</dbReference>
<keyword evidence="1" id="KW-1133">Transmembrane helix</keyword>
<evidence type="ECO:0000256" key="1">
    <source>
        <dbReference type="SAM" id="Phobius"/>
    </source>
</evidence>
<dbReference type="InterPro" id="IPR036388">
    <property type="entry name" value="WH-like_DNA-bd_sf"/>
</dbReference>
<dbReference type="SUPFAM" id="SSF46894">
    <property type="entry name" value="C-terminal effector domain of the bipartite response regulators"/>
    <property type="match status" value="1"/>
</dbReference>